<keyword evidence="1" id="KW-0812">Transmembrane</keyword>
<keyword evidence="1" id="KW-0472">Membrane</keyword>
<dbReference type="InterPro" id="IPR019251">
    <property type="entry name" value="DUF2231_TM"/>
</dbReference>
<dbReference type="EMBL" id="CP024621">
    <property type="protein sequence ID" value="QHD48925.1"/>
    <property type="molecule type" value="Genomic_DNA"/>
</dbReference>
<reference evidence="3 4" key="1">
    <citation type="submission" date="2017-10" db="EMBL/GenBank/DDBJ databases">
        <title>Coral associated bacteria.</title>
        <authorList>
            <person name="Wang X."/>
        </authorList>
    </citation>
    <scope>NUCLEOTIDE SEQUENCE [LARGE SCALE GENOMIC DNA]</scope>
    <source>
        <strain evidence="3 4">SCSIO 43005</strain>
    </source>
</reference>
<evidence type="ECO:0000259" key="2">
    <source>
        <dbReference type="Pfam" id="PF09990"/>
    </source>
</evidence>
<dbReference type="Proteomes" id="UP000463949">
    <property type="component" value="Chromosome"/>
</dbReference>
<feature type="transmembrane region" description="Helical" evidence="1">
    <location>
        <begin position="12"/>
        <end position="32"/>
    </location>
</feature>
<dbReference type="KEGG" id="hmd:CTT34_04075"/>
<feature type="transmembrane region" description="Helical" evidence="1">
    <location>
        <begin position="52"/>
        <end position="73"/>
    </location>
</feature>
<gene>
    <name evidence="3" type="ORF">CTT34_04075</name>
</gene>
<organism evidence="3 4">
    <name type="scientific">Vreelandella aquamarina</name>
    <dbReference type="NCBI Taxonomy" id="77097"/>
    <lineage>
        <taxon>Bacteria</taxon>
        <taxon>Pseudomonadati</taxon>
        <taxon>Pseudomonadota</taxon>
        <taxon>Gammaproteobacteria</taxon>
        <taxon>Oceanospirillales</taxon>
        <taxon>Halomonadaceae</taxon>
        <taxon>Vreelandella</taxon>
    </lineage>
</organism>
<dbReference type="RefSeq" id="WP_159341293.1">
    <property type="nucleotide sequence ID" value="NZ_CP024621.1"/>
</dbReference>
<name>A0A857GI79_9GAMM</name>
<feature type="domain" description="DUF2231" evidence="2">
    <location>
        <begin position="17"/>
        <end position="132"/>
    </location>
</feature>
<accession>A0A857GI79</accession>
<evidence type="ECO:0000313" key="4">
    <source>
        <dbReference type="Proteomes" id="UP000463949"/>
    </source>
</evidence>
<dbReference type="OrthoDB" id="2873672at2"/>
<evidence type="ECO:0000313" key="3">
    <source>
        <dbReference type="EMBL" id="QHD48925.1"/>
    </source>
</evidence>
<evidence type="ECO:0000256" key="1">
    <source>
        <dbReference type="SAM" id="Phobius"/>
    </source>
</evidence>
<dbReference type="Pfam" id="PF09990">
    <property type="entry name" value="DUF2231"/>
    <property type="match status" value="1"/>
</dbReference>
<feature type="transmembrane region" description="Helical" evidence="1">
    <location>
        <begin position="80"/>
        <end position="102"/>
    </location>
</feature>
<proteinExistence type="predicted"/>
<dbReference type="AlphaFoldDB" id="A0A857GI79"/>
<protein>
    <recommendedName>
        <fullName evidence="2">DUF2231 domain-containing protein</fullName>
    </recommendedName>
</protein>
<keyword evidence="1" id="KW-1133">Transmembrane helix</keyword>
<feature type="transmembrane region" description="Helical" evidence="1">
    <location>
        <begin position="108"/>
        <end position="133"/>
    </location>
</feature>
<sequence>MTATHTHTYQRGLPLFHSVFLVGCLPLFLGATLSDYAYANSYQIQWATFASWLNAGGLVFAGLALISSLISFFRAKPRSLMLLIYPALLLLTWILGFVNALIHARDAWGMMPIGFALSLVVTIFAGTAVWVGFSRFGHGGKP</sequence>